<evidence type="ECO:0000259" key="8">
    <source>
        <dbReference type="Pfam" id="PF08281"/>
    </source>
</evidence>
<keyword evidence="4 6" id="KW-0238">DNA-binding</keyword>
<sequence length="186" mass="20612">MASMSVEFDFRKELITIIPNLRAFATSLTGSFDRADDLVQETLVKAWDKQHTFQPGTNLKAWLFTILRNEFYTQMRKKGREVQDVDGIHAMQLAGHPEQQGHLDLQDFRKALDLLPDDQREALVLIGASGFSYEEAADICKCAVGTIKSRVSRARTRIAEILGVEGDGDYGPDSISSQIIGVAPAA</sequence>
<dbReference type="InterPro" id="IPR014284">
    <property type="entry name" value="RNA_pol_sigma-70_dom"/>
</dbReference>
<proteinExistence type="inferred from homology"/>
<dbReference type="InterPro" id="IPR013249">
    <property type="entry name" value="RNA_pol_sigma70_r4_t2"/>
</dbReference>
<name>A0A4Y8RJ69_9HYPH</name>
<dbReference type="SUPFAM" id="SSF88946">
    <property type="entry name" value="Sigma2 domain of RNA polymerase sigma factors"/>
    <property type="match status" value="1"/>
</dbReference>
<keyword evidence="10" id="KW-1185">Reference proteome</keyword>
<evidence type="ECO:0000259" key="7">
    <source>
        <dbReference type="Pfam" id="PF04542"/>
    </source>
</evidence>
<evidence type="ECO:0000256" key="2">
    <source>
        <dbReference type="ARBA" id="ARBA00023015"/>
    </source>
</evidence>
<dbReference type="Pfam" id="PF04542">
    <property type="entry name" value="Sigma70_r2"/>
    <property type="match status" value="1"/>
</dbReference>
<dbReference type="OrthoDB" id="9803470at2"/>
<feature type="domain" description="RNA polymerase sigma-70 region 2" evidence="7">
    <location>
        <begin position="19"/>
        <end position="80"/>
    </location>
</feature>
<dbReference type="Gene3D" id="1.10.1740.10">
    <property type="match status" value="1"/>
</dbReference>
<reference evidence="9 10" key="1">
    <citation type="submission" date="2019-03" db="EMBL/GenBank/DDBJ databases">
        <title>Jiella endophytica sp. nov., a novel endophytic bacterium isolated from root of Ficus microcarpa Linn. f.</title>
        <authorList>
            <person name="Tuo L."/>
        </authorList>
    </citation>
    <scope>NUCLEOTIDE SEQUENCE [LARGE SCALE GENOMIC DNA]</scope>
    <source>
        <strain evidence="9 10">CBS5Q-3</strain>
    </source>
</reference>
<dbReference type="PROSITE" id="PS01063">
    <property type="entry name" value="SIGMA70_ECF"/>
    <property type="match status" value="1"/>
</dbReference>
<dbReference type="PANTHER" id="PTHR43133">
    <property type="entry name" value="RNA POLYMERASE ECF-TYPE SIGMA FACTO"/>
    <property type="match status" value="1"/>
</dbReference>
<dbReference type="NCBIfam" id="TIGR02937">
    <property type="entry name" value="sigma70-ECF"/>
    <property type="match status" value="1"/>
</dbReference>
<evidence type="ECO:0000256" key="4">
    <source>
        <dbReference type="ARBA" id="ARBA00023125"/>
    </source>
</evidence>
<dbReference type="GO" id="GO:0016987">
    <property type="term" value="F:sigma factor activity"/>
    <property type="evidence" value="ECO:0007669"/>
    <property type="project" value="UniProtKB-KW"/>
</dbReference>
<evidence type="ECO:0000256" key="3">
    <source>
        <dbReference type="ARBA" id="ARBA00023082"/>
    </source>
</evidence>
<evidence type="ECO:0000256" key="1">
    <source>
        <dbReference type="ARBA" id="ARBA00010641"/>
    </source>
</evidence>
<evidence type="ECO:0000256" key="5">
    <source>
        <dbReference type="ARBA" id="ARBA00023163"/>
    </source>
</evidence>
<dbReference type="InterPro" id="IPR013324">
    <property type="entry name" value="RNA_pol_sigma_r3/r4-like"/>
</dbReference>
<dbReference type="InterPro" id="IPR039425">
    <property type="entry name" value="RNA_pol_sigma-70-like"/>
</dbReference>
<feature type="domain" description="RNA polymerase sigma factor 70 region 4 type 2" evidence="8">
    <location>
        <begin position="106"/>
        <end position="157"/>
    </location>
</feature>
<dbReference type="Gene3D" id="1.10.10.10">
    <property type="entry name" value="Winged helix-like DNA-binding domain superfamily/Winged helix DNA-binding domain"/>
    <property type="match status" value="1"/>
</dbReference>
<gene>
    <name evidence="9" type="ORF">E3C22_11635</name>
</gene>
<accession>A0A4Y8RJ69</accession>
<dbReference type="SUPFAM" id="SSF88659">
    <property type="entry name" value="Sigma3 and sigma4 domains of RNA polymerase sigma factors"/>
    <property type="match status" value="1"/>
</dbReference>
<dbReference type="InterPro" id="IPR036388">
    <property type="entry name" value="WH-like_DNA-bd_sf"/>
</dbReference>
<evidence type="ECO:0000256" key="6">
    <source>
        <dbReference type="RuleBase" id="RU000716"/>
    </source>
</evidence>
<dbReference type="CDD" id="cd06171">
    <property type="entry name" value="Sigma70_r4"/>
    <property type="match status" value="1"/>
</dbReference>
<dbReference type="InterPro" id="IPR000838">
    <property type="entry name" value="RNA_pol_sigma70_ECF_CS"/>
</dbReference>
<keyword evidence="5 6" id="KW-0804">Transcription</keyword>
<dbReference type="AlphaFoldDB" id="A0A4Y8RJ69"/>
<dbReference type="InterPro" id="IPR007627">
    <property type="entry name" value="RNA_pol_sigma70_r2"/>
</dbReference>
<dbReference type="GO" id="GO:0006352">
    <property type="term" value="P:DNA-templated transcription initiation"/>
    <property type="evidence" value="ECO:0007669"/>
    <property type="project" value="InterPro"/>
</dbReference>
<dbReference type="Pfam" id="PF08281">
    <property type="entry name" value="Sigma70_r4_2"/>
    <property type="match status" value="1"/>
</dbReference>
<evidence type="ECO:0000313" key="9">
    <source>
        <dbReference type="EMBL" id="TFF23085.1"/>
    </source>
</evidence>
<evidence type="ECO:0000313" key="10">
    <source>
        <dbReference type="Proteomes" id="UP000298179"/>
    </source>
</evidence>
<comment type="caution">
    <text evidence="9">The sequence shown here is derived from an EMBL/GenBank/DDBJ whole genome shotgun (WGS) entry which is preliminary data.</text>
</comment>
<protein>
    <recommendedName>
        <fullName evidence="6">RNA polymerase sigma factor</fullName>
    </recommendedName>
</protein>
<dbReference type="Proteomes" id="UP000298179">
    <property type="component" value="Unassembled WGS sequence"/>
</dbReference>
<dbReference type="EMBL" id="SOZD01000003">
    <property type="protein sequence ID" value="TFF23085.1"/>
    <property type="molecule type" value="Genomic_DNA"/>
</dbReference>
<dbReference type="InterPro" id="IPR013325">
    <property type="entry name" value="RNA_pol_sigma_r2"/>
</dbReference>
<keyword evidence="3 6" id="KW-0731">Sigma factor</keyword>
<dbReference type="GO" id="GO:0003677">
    <property type="term" value="F:DNA binding"/>
    <property type="evidence" value="ECO:0007669"/>
    <property type="project" value="UniProtKB-KW"/>
</dbReference>
<organism evidence="9 10">
    <name type="scientific">Jiella endophytica</name>
    <dbReference type="NCBI Taxonomy" id="2558362"/>
    <lineage>
        <taxon>Bacteria</taxon>
        <taxon>Pseudomonadati</taxon>
        <taxon>Pseudomonadota</taxon>
        <taxon>Alphaproteobacteria</taxon>
        <taxon>Hyphomicrobiales</taxon>
        <taxon>Aurantimonadaceae</taxon>
        <taxon>Jiella</taxon>
    </lineage>
</organism>
<keyword evidence="2 6" id="KW-0805">Transcription regulation</keyword>
<dbReference type="PANTHER" id="PTHR43133:SF25">
    <property type="entry name" value="RNA POLYMERASE SIGMA FACTOR RFAY-RELATED"/>
    <property type="match status" value="1"/>
</dbReference>
<dbReference type="NCBIfam" id="NF009199">
    <property type="entry name" value="PRK12547.1"/>
    <property type="match status" value="1"/>
</dbReference>
<comment type="similarity">
    <text evidence="1 6">Belongs to the sigma-70 factor family. ECF subfamily.</text>
</comment>